<gene>
    <name evidence="1" type="ORF">Q0590_13705</name>
</gene>
<name>A0ABT8R5F0_9BACT</name>
<evidence type="ECO:0000313" key="2">
    <source>
        <dbReference type="Proteomes" id="UP001168528"/>
    </source>
</evidence>
<dbReference type="Pfam" id="PF09365">
    <property type="entry name" value="DUF2461"/>
    <property type="match status" value="1"/>
</dbReference>
<accession>A0ABT8R5F0</accession>
<reference evidence="1" key="1">
    <citation type="submission" date="2023-07" db="EMBL/GenBank/DDBJ databases">
        <title>The genome sequence of Rhodocytophaga aerolata KACC 12507.</title>
        <authorList>
            <person name="Zhang X."/>
        </authorList>
    </citation>
    <scope>NUCLEOTIDE SEQUENCE</scope>
    <source>
        <strain evidence="1">KACC 12507</strain>
    </source>
</reference>
<dbReference type="PIRSF" id="PIRSF028451">
    <property type="entry name" value="UCP028451"/>
    <property type="match status" value="1"/>
</dbReference>
<protein>
    <submittedName>
        <fullName evidence="1">DUF2461 domain-containing protein</fullName>
    </submittedName>
</protein>
<keyword evidence="2" id="KW-1185">Reference proteome</keyword>
<dbReference type="EMBL" id="JAUKPO010000006">
    <property type="protein sequence ID" value="MDO1447318.1"/>
    <property type="molecule type" value="Genomic_DNA"/>
</dbReference>
<sequence length="218" mass="25200">MQAVLQFVSQLKPNNTREWLEANRPMYESAKAEFSEFVRHIIKDLSQLEPGFSLLEPKDCIFRIHRDIRFSKNKTPYKTHFGAYFAEGGKKSTKAGYYLHIEPDGKSMLAGGVYMPPPEDLKKIRQEIDYNGEQLRNILNTQSFKKYYGTITGEKLKTTPKGYSPEHPDIELLKQKDFIATHYVEDSTVIQPDYLSYCMKAWKALKPLNDFMNAALDS</sequence>
<evidence type="ECO:0000313" key="1">
    <source>
        <dbReference type="EMBL" id="MDO1447318.1"/>
    </source>
</evidence>
<proteinExistence type="predicted"/>
<comment type="caution">
    <text evidence="1">The sequence shown here is derived from an EMBL/GenBank/DDBJ whole genome shotgun (WGS) entry which is preliminary data.</text>
</comment>
<dbReference type="NCBIfam" id="TIGR02453">
    <property type="entry name" value="TIGR02453 family protein"/>
    <property type="match status" value="1"/>
</dbReference>
<dbReference type="InterPro" id="IPR012808">
    <property type="entry name" value="CHP02453"/>
</dbReference>
<dbReference type="InterPro" id="IPR015996">
    <property type="entry name" value="UCP028451"/>
</dbReference>
<dbReference type="PANTHER" id="PTHR36452">
    <property type="entry name" value="CHROMOSOME 12, WHOLE GENOME SHOTGUN SEQUENCE"/>
    <property type="match status" value="1"/>
</dbReference>
<dbReference type="RefSeq" id="WP_302038118.1">
    <property type="nucleotide sequence ID" value="NZ_JAUKPO010000006.1"/>
</dbReference>
<organism evidence="1 2">
    <name type="scientific">Rhodocytophaga aerolata</name>
    <dbReference type="NCBI Taxonomy" id="455078"/>
    <lineage>
        <taxon>Bacteria</taxon>
        <taxon>Pseudomonadati</taxon>
        <taxon>Bacteroidota</taxon>
        <taxon>Cytophagia</taxon>
        <taxon>Cytophagales</taxon>
        <taxon>Rhodocytophagaceae</taxon>
        <taxon>Rhodocytophaga</taxon>
    </lineage>
</organism>
<dbReference type="Proteomes" id="UP001168528">
    <property type="component" value="Unassembled WGS sequence"/>
</dbReference>
<dbReference type="PANTHER" id="PTHR36452:SF1">
    <property type="entry name" value="DUF2461 DOMAIN-CONTAINING PROTEIN"/>
    <property type="match status" value="1"/>
</dbReference>